<dbReference type="PANTHER" id="PTHR39560:SF1">
    <property type="entry name" value="PROTEIN ADENYLYLTRANSFERASE FIC-RELATED"/>
    <property type="match status" value="1"/>
</dbReference>
<dbReference type="PROSITE" id="PS51459">
    <property type="entry name" value="FIDO"/>
    <property type="match status" value="1"/>
</dbReference>
<dbReference type="EMBL" id="CP041730">
    <property type="protein sequence ID" value="QDQ26196.1"/>
    <property type="molecule type" value="Genomic_DNA"/>
</dbReference>
<dbReference type="InterPro" id="IPR003812">
    <property type="entry name" value="Fido"/>
</dbReference>
<sequence>MNEDPHYYIEGYSIDDDPYSQTNGVLVNLHGLTTTKDLELIEAEYSALAIEEILKREPPSKFDIATLKSIHREIFMDVYPWAGEFRKVDIAKGDTCFEGNENIGEKLRLLFEDCQSRNYYLGLTLPEFSQAVAVFLVELNRIHPFREGNGRAQRVLLSLLALNAGFTIAWEGVSDGAMKQACIDGLAGNFSTMTRLLKVYLETIAP</sequence>
<dbReference type="GO" id="GO:0070733">
    <property type="term" value="F:AMPylase activity"/>
    <property type="evidence" value="ECO:0007669"/>
    <property type="project" value="UniProtKB-EC"/>
</dbReference>
<keyword evidence="3" id="KW-0547">Nucleotide-binding</keyword>
<evidence type="ECO:0000256" key="2">
    <source>
        <dbReference type="ARBA" id="ARBA00022695"/>
    </source>
</evidence>
<accession>A0A516SDG9</accession>
<evidence type="ECO:0000256" key="4">
    <source>
        <dbReference type="ARBA" id="ARBA00022840"/>
    </source>
</evidence>
<evidence type="ECO:0000313" key="10">
    <source>
        <dbReference type="Proteomes" id="UP000317550"/>
    </source>
</evidence>
<comment type="catalytic activity">
    <reaction evidence="7">
        <text>L-tyrosyl-[protein] + ATP = O-(5'-adenylyl)-L-tyrosyl-[protein] + diphosphate</text>
        <dbReference type="Rhea" id="RHEA:54288"/>
        <dbReference type="Rhea" id="RHEA-COMP:10136"/>
        <dbReference type="Rhea" id="RHEA-COMP:13846"/>
        <dbReference type="ChEBI" id="CHEBI:30616"/>
        <dbReference type="ChEBI" id="CHEBI:33019"/>
        <dbReference type="ChEBI" id="CHEBI:46858"/>
        <dbReference type="ChEBI" id="CHEBI:83624"/>
        <dbReference type="EC" id="2.7.7.108"/>
    </reaction>
</comment>
<keyword evidence="2" id="KW-0548">Nucleotidyltransferase</keyword>
<evidence type="ECO:0000256" key="3">
    <source>
        <dbReference type="ARBA" id="ARBA00022741"/>
    </source>
</evidence>
<dbReference type="AlphaFoldDB" id="A0A516SDG9"/>
<dbReference type="GO" id="GO:0005524">
    <property type="term" value="F:ATP binding"/>
    <property type="evidence" value="ECO:0007669"/>
    <property type="project" value="UniProtKB-KW"/>
</dbReference>
<organism evidence="9 10">
    <name type="scientific">Chitinimonas arctica</name>
    <dbReference type="NCBI Taxonomy" id="2594795"/>
    <lineage>
        <taxon>Bacteria</taxon>
        <taxon>Pseudomonadati</taxon>
        <taxon>Pseudomonadota</taxon>
        <taxon>Betaproteobacteria</taxon>
        <taxon>Neisseriales</taxon>
        <taxon>Chitinibacteraceae</taxon>
        <taxon>Chitinimonas</taxon>
    </lineage>
</organism>
<reference evidence="10" key="1">
    <citation type="submission" date="2019-07" db="EMBL/GenBank/DDBJ databases">
        <title>Chitinimonas sp. nov., isolated from Ny-Alesund, arctica soil.</title>
        <authorList>
            <person name="Xu Q."/>
            <person name="Peng F."/>
        </authorList>
    </citation>
    <scope>NUCLEOTIDE SEQUENCE [LARGE SCALE GENOMIC DNA]</scope>
    <source>
        <strain evidence="10">R3-44</strain>
    </source>
</reference>
<gene>
    <name evidence="9" type="ORF">FNU76_07400</name>
</gene>
<dbReference type="EC" id="2.7.7.108" evidence="5"/>
<name>A0A516SDG9_9NEIS</name>
<evidence type="ECO:0000256" key="7">
    <source>
        <dbReference type="ARBA" id="ARBA00048696"/>
    </source>
</evidence>
<dbReference type="InterPro" id="IPR036597">
    <property type="entry name" value="Fido-like_dom_sf"/>
</dbReference>
<evidence type="ECO:0000313" key="9">
    <source>
        <dbReference type="EMBL" id="QDQ26196.1"/>
    </source>
</evidence>
<dbReference type="Gene3D" id="1.10.3290.10">
    <property type="entry name" value="Fido-like domain"/>
    <property type="match status" value="1"/>
</dbReference>
<dbReference type="KEGG" id="cari:FNU76_07400"/>
<dbReference type="SUPFAM" id="SSF140931">
    <property type="entry name" value="Fic-like"/>
    <property type="match status" value="1"/>
</dbReference>
<evidence type="ECO:0000256" key="6">
    <source>
        <dbReference type="ARBA" id="ARBA00047939"/>
    </source>
</evidence>
<proteinExistence type="predicted"/>
<protein>
    <recommendedName>
        <fullName evidence="5">protein adenylyltransferase</fullName>
        <ecNumber evidence="5">2.7.7.108</ecNumber>
    </recommendedName>
</protein>
<dbReference type="Pfam" id="PF02661">
    <property type="entry name" value="Fic"/>
    <property type="match status" value="1"/>
</dbReference>
<dbReference type="GO" id="GO:0051302">
    <property type="term" value="P:regulation of cell division"/>
    <property type="evidence" value="ECO:0007669"/>
    <property type="project" value="TreeGrafter"/>
</dbReference>
<dbReference type="Proteomes" id="UP000317550">
    <property type="component" value="Chromosome"/>
</dbReference>
<keyword evidence="4" id="KW-0067">ATP-binding</keyword>
<dbReference type="OrthoDB" id="9813719at2"/>
<dbReference type="RefSeq" id="WP_144277595.1">
    <property type="nucleotide sequence ID" value="NZ_CP041730.1"/>
</dbReference>
<keyword evidence="10" id="KW-1185">Reference proteome</keyword>
<feature type="domain" description="Fido" evidence="8">
    <location>
        <begin position="62"/>
        <end position="206"/>
    </location>
</feature>
<evidence type="ECO:0000256" key="5">
    <source>
        <dbReference type="ARBA" id="ARBA00034531"/>
    </source>
</evidence>
<dbReference type="PANTHER" id="PTHR39560">
    <property type="entry name" value="PROTEIN ADENYLYLTRANSFERASE FIC-RELATED"/>
    <property type="match status" value="1"/>
</dbReference>
<evidence type="ECO:0000256" key="1">
    <source>
        <dbReference type="ARBA" id="ARBA00022679"/>
    </source>
</evidence>
<comment type="catalytic activity">
    <reaction evidence="6">
        <text>L-threonyl-[protein] + ATP = 3-O-(5'-adenylyl)-L-threonyl-[protein] + diphosphate</text>
        <dbReference type="Rhea" id="RHEA:54292"/>
        <dbReference type="Rhea" id="RHEA-COMP:11060"/>
        <dbReference type="Rhea" id="RHEA-COMP:13847"/>
        <dbReference type="ChEBI" id="CHEBI:30013"/>
        <dbReference type="ChEBI" id="CHEBI:30616"/>
        <dbReference type="ChEBI" id="CHEBI:33019"/>
        <dbReference type="ChEBI" id="CHEBI:138113"/>
        <dbReference type="EC" id="2.7.7.108"/>
    </reaction>
</comment>
<evidence type="ECO:0000259" key="8">
    <source>
        <dbReference type="PROSITE" id="PS51459"/>
    </source>
</evidence>
<keyword evidence="1" id="KW-0808">Transferase</keyword>